<dbReference type="AlphaFoldDB" id="A0AAV7RSM7"/>
<evidence type="ECO:0000256" key="1">
    <source>
        <dbReference type="SAM" id="MobiDB-lite"/>
    </source>
</evidence>
<name>A0AAV7RSM7_PLEWA</name>
<feature type="compositionally biased region" description="Basic and acidic residues" evidence="1">
    <location>
        <begin position="52"/>
        <end position="66"/>
    </location>
</feature>
<gene>
    <name evidence="2" type="ORF">NDU88_007332</name>
</gene>
<sequence length="103" mass="11655">METDFGAVAPLGLEDQRMGHCYPIKWTPMKQIRREPNRPEEQKAITAENSQDQEKDLSHLCSKEWENMQASYGNEAPSISSPITKGSKELQGGTWDNNAQNFT</sequence>
<keyword evidence="3" id="KW-1185">Reference proteome</keyword>
<dbReference type="Proteomes" id="UP001066276">
    <property type="component" value="Chromosome 5"/>
</dbReference>
<feature type="compositionally biased region" description="Polar residues" evidence="1">
    <location>
        <begin position="68"/>
        <end position="84"/>
    </location>
</feature>
<proteinExistence type="predicted"/>
<protein>
    <recommendedName>
        <fullName evidence="4">Prolactin receptor</fullName>
    </recommendedName>
</protein>
<feature type="region of interest" description="Disordered" evidence="1">
    <location>
        <begin position="31"/>
        <end position="103"/>
    </location>
</feature>
<evidence type="ECO:0000313" key="3">
    <source>
        <dbReference type="Proteomes" id="UP001066276"/>
    </source>
</evidence>
<feature type="compositionally biased region" description="Polar residues" evidence="1">
    <location>
        <begin position="94"/>
        <end position="103"/>
    </location>
</feature>
<feature type="compositionally biased region" description="Basic and acidic residues" evidence="1">
    <location>
        <begin position="32"/>
        <end position="43"/>
    </location>
</feature>
<accession>A0AAV7RSM7</accession>
<comment type="caution">
    <text evidence="2">The sequence shown here is derived from an EMBL/GenBank/DDBJ whole genome shotgun (WGS) entry which is preliminary data.</text>
</comment>
<reference evidence="2" key="1">
    <citation type="journal article" date="2022" name="bioRxiv">
        <title>Sequencing and chromosome-scale assembly of the giantPleurodeles waltlgenome.</title>
        <authorList>
            <person name="Brown T."/>
            <person name="Elewa A."/>
            <person name="Iarovenko S."/>
            <person name="Subramanian E."/>
            <person name="Araus A.J."/>
            <person name="Petzold A."/>
            <person name="Susuki M."/>
            <person name="Suzuki K.-i.T."/>
            <person name="Hayashi T."/>
            <person name="Toyoda A."/>
            <person name="Oliveira C."/>
            <person name="Osipova E."/>
            <person name="Leigh N.D."/>
            <person name="Simon A."/>
            <person name="Yun M.H."/>
        </authorList>
    </citation>
    <scope>NUCLEOTIDE SEQUENCE</scope>
    <source>
        <strain evidence="2">20211129_DDA</strain>
        <tissue evidence="2">Liver</tissue>
    </source>
</reference>
<evidence type="ECO:0008006" key="4">
    <source>
        <dbReference type="Google" id="ProtNLM"/>
    </source>
</evidence>
<organism evidence="2 3">
    <name type="scientific">Pleurodeles waltl</name>
    <name type="common">Iberian ribbed newt</name>
    <dbReference type="NCBI Taxonomy" id="8319"/>
    <lineage>
        <taxon>Eukaryota</taxon>
        <taxon>Metazoa</taxon>
        <taxon>Chordata</taxon>
        <taxon>Craniata</taxon>
        <taxon>Vertebrata</taxon>
        <taxon>Euteleostomi</taxon>
        <taxon>Amphibia</taxon>
        <taxon>Batrachia</taxon>
        <taxon>Caudata</taxon>
        <taxon>Salamandroidea</taxon>
        <taxon>Salamandridae</taxon>
        <taxon>Pleurodelinae</taxon>
        <taxon>Pleurodeles</taxon>
    </lineage>
</organism>
<evidence type="ECO:0000313" key="2">
    <source>
        <dbReference type="EMBL" id="KAJ1154586.1"/>
    </source>
</evidence>
<dbReference type="EMBL" id="JANPWB010000009">
    <property type="protein sequence ID" value="KAJ1154586.1"/>
    <property type="molecule type" value="Genomic_DNA"/>
</dbReference>